<dbReference type="EMBL" id="VYQE01000001">
    <property type="protein sequence ID" value="KAA9009774.1"/>
    <property type="molecule type" value="Genomic_DNA"/>
</dbReference>
<keyword evidence="1" id="KW-1133">Transmembrane helix</keyword>
<gene>
    <name evidence="3" type="ORF">F3S47_00450</name>
</gene>
<evidence type="ECO:0000313" key="4">
    <source>
        <dbReference type="Proteomes" id="UP000326554"/>
    </source>
</evidence>
<keyword evidence="1" id="KW-0472">Membrane</keyword>
<dbReference type="AlphaFoldDB" id="A0A5J5GQD4"/>
<dbReference type="Proteomes" id="UP000326554">
    <property type="component" value="Unassembled WGS sequence"/>
</dbReference>
<name>A0A5J5GQD4_9RHOB</name>
<dbReference type="InterPro" id="IPR012495">
    <property type="entry name" value="TadE-like_dom"/>
</dbReference>
<feature type="domain" description="TadE-like" evidence="2">
    <location>
        <begin position="23"/>
        <end position="65"/>
    </location>
</feature>
<dbReference type="Pfam" id="PF07811">
    <property type="entry name" value="TadE"/>
    <property type="match status" value="1"/>
</dbReference>
<keyword evidence="4" id="KW-1185">Reference proteome</keyword>
<dbReference type="RefSeq" id="WP_150443259.1">
    <property type="nucleotide sequence ID" value="NZ_VYQE01000001.1"/>
</dbReference>
<accession>A0A5J5GQD4</accession>
<comment type="caution">
    <text evidence="3">The sequence shown here is derived from an EMBL/GenBank/DDBJ whole genome shotgun (WGS) entry which is preliminary data.</text>
</comment>
<protein>
    <submittedName>
        <fullName evidence="3">Pilus assembly protein</fullName>
    </submittedName>
</protein>
<evidence type="ECO:0000313" key="3">
    <source>
        <dbReference type="EMBL" id="KAA9009774.1"/>
    </source>
</evidence>
<evidence type="ECO:0000259" key="2">
    <source>
        <dbReference type="Pfam" id="PF07811"/>
    </source>
</evidence>
<organism evidence="3 4">
    <name type="scientific">Histidinibacterium aquaticum</name>
    <dbReference type="NCBI Taxonomy" id="2613962"/>
    <lineage>
        <taxon>Bacteria</taxon>
        <taxon>Pseudomonadati</taxon>
        <taxon>Pseudomonadota</taxon>
        <taxon>Alphaproteobacteria</taxon>
        <taxon>Rhodobacterales</taxon>
        <taxon>Paracoccaceae</taxon>
        <taxon>Histidinibacterium</taxon>
    </lineage>
</organism>
<reference evidence="3 4" key="1">
    <citation type="submission" date="2019-09" db="EMBL/GenBank/DDBJ databases">
        <authorList>
            <person name="Park J.-S."/>
            <person name="Choi H.-J."/>
        </authorList>
    </citation>
    <scope>NUCLEOTIDE SEQUENCE [LARGE SCALE GENOMIC DNA]</scope>
    <source>
        <strain evidence="3 4">176SS1-4</strain>
    </source>
</reference>
<keyword evidence="1" id="KW-0812">Transmembrane</keyword>
<feature type="transmembrane region" description="Helical" evidence="1">
    <location>
        <begin position="29"/>
        <end position="50"/>
    </location>
</feature>
<proteinExistence type="predicted"/>
<evidence type="ECO:0000256" key="1">
    <source>
        <dbReference type="SAM" id="Phobius"/>
    </source>
</evidence>
<sequence length="147" mass="15859">MSRVQHVLPALSRLWRRMRREEGSVTLEYVLWLPVWLLIMTLTVDATMLFQQRSQFYVAARDTSRLVAVGAKTASEAETLVEQGFSRYTGFDASVTMADGFVTTAVSAPFSSITAFSGYLASGNLTAAVTMYVEAPSSIASGSGAGS</sequence>